<dbReference type="RefSeq" id="WP_076167418.1">
    <property type="nucleotide sequence ID" value="NZ_MRTP01000001.1"/>
</dbReference>
<dbReference type="GO" id="GO:0046686">
    <property type="term" value="P:response to cadmium ion"/>
    <property type="evidence" value="ECO:0007669"/>
    <property type="project" value="TreeGrafter"/>
</dbReference>
<dbReference type="CDD" id="cd00090">
    <property type="entry name" value="HTH_ARSR"/>
    <property type="match status" value="1"/>
</dbReference>
<dbReference type="PRINTS" id="PR00778">
    <property type="entry name" value="HTHARSR"/>
</dbReference>
<dbReference type="Pfam" id="PF12840">
    <property type="entry name" value="HTH_20"/>
    <property type="match status" value="1"/>
</dbReference>
<dbReference type="PANTHER" id="PTHR39168">
    <property type="entry name" value="TRANSCRIPTIONAL REGULATOR-RELATED"/>
    <property type="match status" value="1"/>
</dbReference>
<evidence type="ECO:0000313" key="3">
    <source>
        <dbReference type="EMBL" id="OMF58170.1"/>
    </source>
</evidence>
<dbReference type="SUPFAM" id="SSF46785">
    <property type="entry name" value="Winged helix' DNA-binding domain"/>
    <property type="match status" value="1"/>
</dbReference>
<comment type="caution">
    <text evidence="3">The sequence shown here is derived from an EMBL/GenBank/DDBJ whole genome shotgun (WGS) entry which is preliminary data.</text>
</comment>
<evidence type="ECO:0000256" key="1">
    <source>
        <dbReference type="ARBA" id="ARBA00023125"/>
    </source>
</evidence>
<dbReference type="GO" id="GO:0003677">
    <property type="term" value="F:DNA binding"/>
    <property type="evidence" value="ECO:0007669"/>
    <property type="project" value="UniProtKB-KW"/>
</dbReference>
<dbReference type="InterPro" id="IPR036388">
    <property type="entry name" value="WH-like_DNA-bd_sf"/>
</dbReference>
<reference evidence="3 4" key="1">
    <citation type="submission" date="2016-11" db="EMBL/GenBank/DDBJ databases">
        <title>Paenibacillus species isolates.</title>
        <authorList>
            <person name="Beno S.M."/>
        </authorList>
    </citation>
    <scope>NUCLEOTIDE SEQUENCE [LARGE SCALE GENOMIC DNA]</scope>
    <source>
        <strain evidence="3 4">FSL R5-0378</strain>
    </source>
</reference>
<dbReference type="GO" id="GO:0003700">
    <property type="term" value="F:DNA-binding transcription factor activity"/>
    <property type="evidence" value="ECO:0007669"/>
    <property type="project" value="InterPro"/>
</dbReference>
<dbReference type="InterPro" id="IPR036390">
    <property type="entry name" value="WH_DNA-bd_sf"/>
</dbReference>
<protein>
    <submittedName>
        <fullName evidence="3">Transcriptional regulator</fullName>
    </submittedName>
</protein>
<sequence>MKAGPVAAHPAAMISDPSRAAMLTAMMDGRFHPASELAYMAGITPQTASYHLAKLEEAGMIAMHKQGRHRYYGLKSHDVAAVVETLLLLAPPVEIKSLRQSEENRHLRRARTCYDHVAGDLGIRLRDAMIEAGVIREEADAFAVTGEGGAFFEHMGIDVEAVRKKRRSFCSKCLDWSERTPHLAGSLGSAMLERLLELRWLRRMEGTRALHITDEGSRGLRETFHIEIP</sequence>
<organism evidence="3 4">
    <name type="scientific">Paenibacillus rhizosphaerae</name>
    <dbReference type="NCBI Taxonomy" id="297318"/>
    <lineage>
        <taxon>Bacteria</taxon>
        <taxon>Bacillati</taxon>
        <taxon>Bacillota</taxon>
        <taxon>Bacilli</taxon>
        <taxon>Bacillales</taxon>
        <taxon>Paenibacillaceae</taxon>
        <taxon>Paenibacillus</taxon>
    </lineage>
</organism>
<feature type="domain" description="HTH arsR-type" evidence="2">
    <location>
        <begin position="1"/>
        <end position="94"/>
    </location>
</feature>
<dbReference type="InterPro" id="IPR001845">
    <property type="entry name" value="HTH_ArsR_DNA-bd_dom"/>
</dbReference>
<dbReference type="Gene3D" id="1.10.10.10">
    <property type="entry name" value="Winged helix-like DNA-binding domain superfamily/Winged helix DNA-binding domain"/>
    <property type="match status" value="1"/>
</dbReference>
<dbReference type="GO" id="GO:0032791">
    <property type="term" value="F:lead ion binding"/>
    <property type="evidence" value="ECO:0007669"/>
    <property type="project" value="TreeGrafter"/>
</dbReference>
<keyword evidence="1" id="KW-0238">DNA-binding</keyword>
<dbReference type="PANTHER" id="PTHR39168:SF1">
    <property type="entry name" value="TRANSCRIPTIONAL REGULATORY PROTEIN"/>
    <property type="match status" value="1"/>
</dbReference>
<evidence type="ECO:0000259" key="2">
    <source>
        <dbReference type="PROSITE" id="PS50987"/>
    </source>
</evidence>
<dbReference type="SMART" id="SM00418">
    <property type="entry name" value="HTH_ARSR"/>
    <property type="match status" value="1"/>
</dbReference>
<dbReference type="InterPro" id="IPR011991">
    <property type="entry name" value="ArsR-like_HTH"/>
</dbReference>
<dbReference type="InterPro" id="IPR052543">
    <property type="entry name" value="HTH_Metal-responsive_Reg"/>
</dbReference>
<dbReference type="GO" id="GO:0010288">
    <property type="term" value="P:response to lead ion"/>
    <property type="evidence" value="ECO:0007669"/>
    <property type="project" value="TreeGrafter"/>
</dbReference>
<dbReference type="GO" id="GO:0097063">
    <property type="term" value="F:cadmium ion sensor activity"/>
    <property type="evidence" value="ECO:0007669"/>
    <property type="project" value="TreeGrafter"/>
</dbReference>
<dbReference type="Proteomes" id="UP000187172">
    <property type="component" value="Unassembled WGS sequence"/>
</dbReference>
<evidence type="ECO:0000313" key="4">
    <source>
        <dbReference type="Proteomes" id="UP000187172"/>
    </source>
</evidence>
<proteinExistence type="predicted"/>
<dbReference type="EMBL" id="MRTP01000001">
    <property type="protein sequence ID" value="OMF58170.1"/>
    <property type="molecule type" value="Genomic_DNA"/>
</dbReference>
<dbReference type="AlphaFoldDB" id="A0A1R1F2C3"/>
<dbReference type="STRING" id="297318.BK138_06355"/>
<name>A0A1R1F2C3_9BACL</name>
<dbReference type="PROSITE" id="PS50987">
    <property type="entry name" value="HTH_ARSR_2"/>
    <property type="match status" value="1"/>
</dbReference>
<accession>A0A1R1F2C3</accession>
<gene>
    <name evidence="3" type="ORF">BK138_06355</name>
</gene>
<keyword evidence="4" id="KW-1185">Reference proteome</keyword>